<sequence length="96" mass="10185">MHHYISYRLSRLFVTCLSTTGSDRGSQVALPVPRTTIQSPATACARVFVGGGNTGVAEPIARPAELVPPFGAAFTSLLPMALLHCGNFAIRSISQR</sequence>
<accession>A0A0C3N1G3</accession>
<dbReference type="EMBL" id="KN832082">
    <property type="protein sequence ID" value="KIN94914.1"/>
    <property type="molecule type" value="Genomic_DNA"/>
</dbReference>
<dbReference type="InParanoid" id="A0A0C3N1G3"/>
<reference evidence="2" key="2">
    <citation type="submission" date="2015-01" db="EMBL/GenBank/DDBJ databases">
        <title>Evolutionary Origins and Diversification of the Mycorrhizal Mutualists.</title>
        <authorList>
            <consortium name="DOE Joint Genome Institute"/>
            <consortium name="Mycorrhizal Genomics Consortium"/>
            <person name="Kohler A."/>
            <person name="Kuo A."/>
            <person name="Nagy L.G."/>
            <person name="Floudas D."/>
            <person name="Copeland A."/>
            <person name="Barry K.W."/>
            <person name="Cichocki N."/>
            <person name="Veneault-Fourrey C."/>
            <person name="LaButti K."/>
            <person name="Lindquist E.A."/>
            <person name="Lipzen A."/>
            <person name="Lundell T."/>
            <person name="Morin E."/>
            <person name="Murat C."/>
            <person name="Riley R."/>
            <person name="Ohm R."/>
            <person name="Sun H."/>
            <person name="Tunlid A."/>
            <person name="Henrissat B."/>
            <person name="Grigoriev I.V."/>
            <person name="Hibbett D.S."/>
            <person name="Martin F."/>
        </authorList>
    </citation>
    <scope>NUCLEOTIDE SEQUENCE [LARGE SCALE GENOMIC DNA]</scope>
    <source>
        <strain evidence="2">Marx 270</strain>
    </source>
</reference>
<organism evidence="1 2">
    <name type="scientific">Pisolithus tinctorius Marx 270</name>
    <dbReference type="NCBI Taxonomy" id="870435"/>
    <lineage>
        <taxon>Eukaryota</taxon>
        <taxon>Fungi</taxon>
        <taxon>Dikarya</taxon>
        <taxon>Basidiomycota</taxon>
        <taxon>Agaricomycotina</taxon>
        <taxon>Agaricomycetes</taxon>
        <taxon>Agaricomycetidae</taxon>
        <taxon>Boletales</taxon>
        <taxon>Sclerodermatineae</taxon>
        <taxon>Pisolithaceae</taxon>
        <taxon>Pisolithus</taxon>
    </lineage>
</organism>
<dbReference type="AlphaFoldDB" id="A0A0C3N1G3"/>
<keyword evidence="2" id="KW-1185">Reference proteome</keyword>
<reference evidence="1 2" key="1">
    <citation type="submission" date="2014-04" db="EMBL/GenBank/DDBJ databases">
        <authorList>
            <consortium name="DOE Joint Genome Institute"/>
            <person name="Kuo A."/>
            <person name="Kohler A."/>
            <person name="Costa M.D."/>
            <person name="Nagy L.G."/>
            <person name="Floudas D."/>
            <person name="Copeland A."/>
            <person name="Barry K.W."/>
            <person name="Cichocki N."/>
            <person name="Veneault-Fourrey C."/>
            <person name="LaButti K."/>
            <person name="Lindquist E.A."/>
            <person name="Lipzen A."/>
            <person name="Lundell T."/>
            <person name="Morin E."/>
            <person name="Murat C."/>
            <person name="Sun H."/>
            <person name="Tunlid A."/>
            <person name="Henrissat B."/>
            <person name="Grigoriev I.V."/>
            <person name="Hibbett D.S."/>
            <person name="Martin F."/>
            <person name="Nordberg H.P."/>
            <person name="Cantor M.N."/>
            <person name="Hua S.X."/>
        </authorList>
    </citation>
    <scope>NUCLEOTIDE SEQUENCE [LARGE SCALE GENOMIC DNA]</scope>
    <source>
        <strain evidence="1 2">Marx 270</strain>
    </source>
</reference>
<proteinExistence type="predicted"/>
<dbReference type="HOGENOM" id="CLU_2360569_0_0_1"/>
<name>A0A0C3N1G3_PISTI</name>
<protein>
    <submittedName>
        <fullName evidence="1">Uncharacterized protein</fullName>
    </submittedName>
</protein>
<evidence type="ECO:0000313" key="1">
    <source>
        <dbReference type="EMBL" id="KIN94914.1"/>
    </source>
</evidence>
<gene>
    <name evidence="1" type="ORF">M404DRAFT_335844</name>
</gene>
<dbReference type="Proteomes" id="UP000054217">
    <property type="component" value="Unassembled WGS sequence"/>
</dbReference>
<evidence type="ECO:0000313" key="2">
    <source>
        <dbReference type="Proteomes" id="UP000054217"/>
    </source>
</evidence>